<sequence>MFYNNNPCMKGLLDPAKVIREALSKTLVYYYPYAGRLFEGPDYKLMVDCTEEGVVFVEADAVLSLNQPGDHTLQPPCRYPELLLCDVVPPGSDGLMIGWPLMFVQVTRFNCGGFALAIRFNHVMSDALGSIQFLTYYE</sequence>
<reference evidence="2 3" key="1">
    <citation type="journal article" date="2021" name="Comput. Struct. Biotechnol. J.">
        <title>De novo genome assembly of the potent medicinal plant Rehmannia glutinosa using nanopore technology.</title>
        <authorList>
            <person name="Ma L."/>
            <person name="Dong C."/>
            <person name="Song C."/>
            <person name="Wang X."/>
            <person name="Zheng X."/>
            <person name="Niu Y."/>
            <person name="Chen S."/>
            <person name="Feng W."/>
        </authorList>
    </citation>
    <scope>NUCLEOTIDE SEQUENCE [LARGE SCALE GENOMIC DNA]</scope>
    <source>
        <strain evidence="2">DH-2019</strain>
    </source>
</reference>
<name>A0ABR0V127_REHGL</name>
<comment type="caution">
    <text evidence="2">The sequence shown here is derived from an EMBL/GenBank/DDBJ whole genome shotgun (WGS) entry which is preliminary data.</text>
</comment>
<dbReference type="Proteomes" id="UP001318860">
    <property type="component" value="Unassembled WGS sequence"/>
</dbReference>
<dbReference type="PANTHER" id="PTHR31147">
    <property type="entry name" value="ACYL TRANSFERASE 4"/>
    <property type="match status" value="1"/>
</dbReference>
<dbReference type="Gene3D" id="3.30.559.10">
    <property type="entry name" value="Chloramphenicol acetyltransferase-like domain"/>
    <property type="match status" value="1"/>
</dbReference>
<accession>A0ABR0V127</accession>
<dbReference type="InterPro" id="IPR050898">
    <property type="entry name" value="Plant_acyltransferase"/>
</dbReference>
<keyword evidence="3" id="KW-1185">Reference proteome</keyword>
<dbReference type="Pfam" id="PF02458">
    <property type="entry name" value="Transferase"/>
    <property type="match status" value="1"/>
</dbReference>
<protein>
    <submittedName>
        <fullName evidence="2">Uncharacterized protein</fullName>
    </submittedName>
</protein>
<comment type="similarity">
    <text evidence="1">Belongs to the plant acyltransferase family.</text>
</comment>
<dbReference type="EMBL" id="JABTTQ020001795">
    <property type="protein sequence ID" value="KAK6128227.1"/>
    <property type="molecule type" value="Genomic_DNA"/>
</dbReference>
<evidence type="ECO:0000256" key="1">
    <source>
        <dbReference type="ARBA" id="ARBA00009861"/>
    </source>
</evidence>
<evidence type="ECO:0000313" key="3">
    <source>
        <dbReference type="Proteomes" id="UP001318860"/>
    </source>
</evidence>
<dbReference type="InterPro" id="IPR023213">
    <property type="entry name" value="CAT-like_dom_sf"/>
</dbReference>
<evidence type="ECO:0000313" key="2">
    <source>
        <dbReference type="EMBL" id="KAK6128227.1"/>
    </source>
</evidence>
<organism evidence="2 3">
    <name type="scientific">Rehmannia glutinosa</name>
    <name type="common">Chinese foxglove</name>
    <dbReference type="NCBI Taxonomy" id="99300"/>
    <lineage>
        <taxon>Eukaryota</taxon>
        <taxon>Viridiplantae</taxon>
        <taxon>Streptophyta</taxon>
        <taxon>Embryophyta</taxon>
        <taxon>Tracheophyta</taxon>
        <taxon>Spermatophyta</taxon>
        <taxon>Magnoliopsida</taxon>
        <taxon>eudicotyledons</taxon>
        <taxon>Gunneridae</taxon>
        <taxon>Pentapetalae</taxon>
        <taxon>asterids</taxon>
        <taxon>lamiids</taxon>
        <taxon>Lamiales</taxon>
        <taxon>Orobanchaceae</taxon>
        <taxon>Rehmannieae</taxon>
        <taxon>Rehmannia</taxon>
    </lineage>
</organism>
<gene>
    <name evidence="2" type="ORF">DH2020_038031</name>
</gene>
<proteinExistence type="inferred from homology"/>